<reference evidence="7 8" key="1">
    <citation type="submission" date="2020-08" db="EMBL/GenBank/DDBJ databases">
        <title>Acidobacteriota in marine sediments use diverse sulfur dissimilation pathways.</title>
        <authorList>
            <person name="Wasmund K."/>
        </authorList>
    </citation>
    <scope>NUCLEOTIDE SEQUENCE [LARGE SCALE GENOMIC DNA]</scope>
    <source>
        <strain evidence="7">MAG AM4</strain>
    </source>
</reference>
<dbReference type="GO" id="GO:0006635">
    <property type="term" value="P:fatty acid beta-oxidation"/>
    <property type="evidence" value="ECO:0007669"/>
    <property type="project" value="TreeGrafter"/>
</dbReference>
<dbReference type="Proteomes" id="UP000648239">
    <property type="component" value="Unassembled WGS sequence"/>
</dbReference>
<dbReference type="Pfam" id="PF00725">
    <property type="entry name" value="3HCDH"/>
    <property type="match status" value="2"/>
</dbReference>
<dbReference type="CDD" id="cd06558">
    <property type="entry name" value="crotonase-like"/>
    <property type="match status" value="1"/>
</dbReference>
<sequence>YPVILVDIDDGKVARGMEIIATTLKEGVERRIFRPEQAEQIQSRITGTSDWSDLADVDLAVEAVFEDESVKKKVFARLEEHCSPEAILATNTSSFLVTELAEGMEHPERFVGLHYFYHPAKNRLVEVIPGQATSDDVTQRAWSLQEQIGKTPIASADASGFVVNRYFVPWLNEAVRLMEEGVADIPTIEAAAIKTFRVGMGPFQLMNVTGVQIAMHAAETLGEKFGPFYAPTKALCDQVALGENWELEGSPDESKFAAIEERMLGAICYVAAQLVDEKVSTIEDTDIGARVGLRWPIGPFQLMNRIGVSKAAGLAGKIAAKWDLALPKTLSAQGDTPFTFQLVKSEVRDGVATLTLNRPDAMNALNEDLVGQLHDAFRKVAGDDSVRGIVIAGAGKGFIAGADIRFFVKNIKAKTLDRIVTFTQAGHDLLNDFAACPKPVIARMHGLALGGGLELALACHKIIASEKAMMAFPETGIGICPGLGGTQRSARRVGTGLASWLVLTGQMVPASKAAAIGLVDRVVPHGDLDEAVLAAIEEGPVHERTPGAVPDKFAATAALFDQATADDLLAGSVDTGDDESLAKAVKKVGTKAPVAVRLSVKMIREGAKGSLSDGLAMELAHLLEIFSTADAYEGLSTLGRKRPEFKGC</sequence>
<dbReference type="GO" id="GO:0004300">
    <property type="term" value="F:enoyl-CoA hydratase activity"/>
    <property type="evidence" value="ECO:0007669"/>
    <property type="project" value="TreeGrafter"/>
</dbReference>
<dbReference type="GO" id="GO:0016509">
    <property type="term" value="F:long-chain (3S)-3-hydroxyacyl-CoA dehydrogenase (NAD+) activity"/>
    <property type="evidence" value="ECO:0007669"/>
    <property type="project" value="TreeGrafter"/>
</dbReference>
<dbReference type="Gene3D" id="3.40.50.720">
    <property type="entry name" value="NAD(P)-binding Rossmann-like Domain"/>
    <property type="match status" value="1"/>
</dbReference>
<dbReference type="Pfam" id="PF16113">
    <property type="entry name" value="ECH_2"/>
    <property type="match status" value="1"/>
</dbReference>
<dbReference type="EMBL" id="JACXWD010000090">
    <property type="protein sequence ID" value="MBD3869447.1"/>
    <property type="molecule type" value="Genomic_DNA"/>
</dbReference>
<dbReference type="SUPFAM" id="SSF52096">
    <property type="entry name" value="ClpP/crotonase"/>
    <property type="match status" value="1"/>
</dbReference>
<gene>
    <name evidence="7" type="ORF">IFK94_15100</name>
</gene>
<name>A0A8J7CDX9_9BACT</name>
<dbReference type="Pfam" id="PF02737">
    <property type="entry name" value="3HCDH_N"/>
    <property type="match status" value="1"/>
</dbReference>
<dbReference type="InterPro" id="IPR006108">
    <property type="entry name" value="3HC_DH_C"/>
</dbReference>
<dbReference type="Gene3D" id="1.10.1040.50">
    <property type="match status" value="1"/>
</dbReference>
<dbReference type="InterPro" id="IPR029045">
    <property type="entry name" value="ClpP/crotonase-like_dom_sf"/>
</dbReference>
<proteinExistence type="predicted"/>
<protein>
    <submittedName>
        <fullName evidence="7">Enoyl-CoA hydratase/isomerase family protein</fullName>
    </submittedName>
</protein>
<feature type="domain" description="3-hydroxyacyl-CoA dehydrogenase C-terminal" evidence="4">
    <location>
        <begin position="261"/>
        <end position="312"/>
    </location>
</feature>
<dbReference type="InterPro" id="IPR006176">
    <property type="entry name" value="3-OHacyl-CoA_DH_NAD-bd"/>
</dbReference>
<dbReference type="SUPFAM" id="SSF51735">
    <property type="entry name" value="NAD(P)-binding Rossmann-fold domains"/>
    <property type="match status" value="1"/>
</dbReference>
<evidence type="ECO:0000313" key="7">
    <source>
        <dbReference type="EMBL" id="MBD3869447.1"/>
    </source>
</evidence>
<evidence type="ECO:0000313" key="8">
    <source>
        <dbReference type="Proteomes" id="UP000648239"/>
    </source>
</evidence>
<comment type="catalytic activity">
    <reaction evidence="3">
        <text>a (3S)-3-hydroxyacyl-CoA + NAD(+) = a 3-oxoacyl-CoA + NADH + H(+)</text>
        <dbReference type="Rhea" id="RHEA:22432"/>
        <dbReference type="ChEBI" id="CHEBI:15378"/>
        <dbReference type="ChEBI" id="CHEBI:57318"/>
        <dbReference type="ChEBI" id="CHEBI:57540"/>
        <dbReference type="ChEBI" id="CHEBI:57945"/>
        <dbReference type="ChEBI" id="CHEBI:90726"/>
        <dbReference type="EC" id="1.1.1.35"/>
    </reaction>
</comment>
<dbReference type="InterPro" id="IPR050136">
    <property type="entry name" value="FA_oxidation_alpha_subunit"/>
</dbReference>
<dbReference type="SUPFAM" id="SSF48179">
    <property type="entry name" value="6-phosphogluconate dehydrogenase C-terminal domain-like"/>
    <property type="match status" value="2"/>
</dbReference>
<dbReference type="InterPro" id="IPR008927">
    <property type="entry name" value="6-PGluconate_DH-like_C_sf"/>
</dbReference>
<dbReference type="GO" id="GO:0070403">
    <property type="term" value="F:NAD+ binding"/>
    <property type="evidence" value="ECO:0007669"/>
    <property type="project" value="InterPro"/>
</dbReference>
<evidence type="ECO:0000259" key="4">
    <source>
        <dbReference type="Pfam" id="PF00725"/>
    </source>
</evidence>
<dbReference type="PANTHER" id="PTHR43612:SF3">
    <property type="entry name" value="TRIFUNCTIONAL ENZYME SUBUNIT ALPHA, MITOCHONDRIAL"/>
    <property type="match status" value="1"/>
</dbReference>
<evidence type="ECO:0000256" key="1">
    <source>
        <dbReference type="ARBA" id="ARBA00023002"/>
    </source>
</evidence>
<feature type="domain" description="3-hydroxyacyl-CoA dehydrogenase C-terminal" evidence="4">
    <location>
        <begin position="160"/>
        <end position="240"/>
    </location>
</feature>
<dbReference type="InterPro" id="IPR045004">
    <property type="entry name" value="ECH_dom"/>
</dbReference>
<feature type="domain" description="Enoyl-CoA hydratase/isomerase" evidence="6">
    <location>
        <begin position="352"/>
        <end position="637"/>
    </location>
</feature>
<dbReference type="PANTHER" id="PTHR43612">
    <property type="entry name" value="TRIFUNCTIONAL ENZYME SUBUNIT ALPHA"/>
    <property type="match status" value="1"/>
</dbReference>
<dbReference type="InterPro" id="IPR036291">
    <property type="entry name" value="NAD(P)-bd_dom_sf"/>
</dbReference>
<comment type="caution">
    <text evidence="7">The sequence shown here is derived from an EMBL/GenBank/DDBJ whole genome shotgun (WGS) entry which is preliminary data.</text>
</comment>
<evidence type="ECO:0000256" key="2">
    <source>
        <dbReference type="ARBA" id="ARBA00023027"/>
    </source>
</evidence>
<evidence type="ECO:0000256" key="3">
    <source>
        <dbReference type="ARBA" id="ARBA00049556"/>
    </source>
</evidence>
<evidence type="ECO:0000259" key="6">
    <source>
        <dbReference type="Pfam" id="PF16113"/>
    </source>
</evidence>
<feature type="domain" description="3-hydroxyacyl-CoA dehydrogenase NAD binding" evidence="5">
    <location>
        <begin position="1"/>
        <end position="157"/>
    </location>
</feature>
<dbReference type="Gene3D" id="3.90.226.10">
    <property type="entry name" value="2-enoyl-CoA Hydratase, Chain A, domain 1"/>
    <property type="match status" value="1"/>
</dbReference>
<organism evidence="7 8">
    <name type="scientific">Candidatus Polarisedimenticola svalbardensis</name>
    <dbReference type="NCBI Taxonomy" id="2886004"/>
    <lineage>
        <taxon>Bacteria</taxon>
        <taxon>Pseudomonadati</taxon>
        <taxon>Acidobacteriota</taxon>
        <taxon>Candidatus Polarisedimenticolia</taxon>
        <taxon>Candidatus Polarisedimenticolales</taxon>
        <taxon>Candidatus Polarisedimenticolaceae</taxon>
        <taxon>Candidatus Polarisedimenticola</taxon>
    </lineage>
</organism>
<dbReference type="AlphaFoldDB" id="A0A8J7CDX9"/>
<evidence type="ECO:0000259" key="5">
    <source>
        <dbReference type="Pfam" id="PF02737"/>
    </source>
</evidence>
<keyword evidence="1" id="KW-0560">Oxidoreductase</keyword>
<feature type="non-terminal residue" evidence="7">
    <location>
        <position position="1"/>
    </location>
</feature>
<keyword evidence="2" id="KW-0520">NAD</keyword>
<accession>A0A8J7CDX9</accession>